<keyword evidence="1" id="KW-1133">Transmembrane helix</keyword>
<keyword evidence="1" id="KW-0472">Membrane</keyword>
<feature type="transmembrane region" description="Helical" evidence="1">
    <location>
        <begin position="21"/>
        <end position="42"/>
    </location>
</feature>
<keyword evidence="1" id="KW-0812">Transmembrane</keyword>
<evidence type="ECO:0000256" key="1">
    <source>
        <dbReference type="SAM" id="Phobius"/>
    </source>
</evidence>
<name>A0A974PMQ6_9HYPH</name>
<sequence>MSLIHNERTKLTANALDRASTACLTVGALGPAVASLYGLGAAGAMSHGLLVALGSVFWLAAAAVLHFMARSVLGRLI</sequence>
<reference evidence="2 3" key="1">
    <citation type="submission" date="2020-10" db="EMBL/GenBank/DDBJ databases">
        <title>Degradation of 1,4-Dioxane by Xanthobacter sp. YN2, via a Novel Group-2 Soluble Di-Iron Monooxygenase.</title>
        <authorList>
            <person name="Ma F."/>
            <person name="Wang Y."/>
            <person name="Yang J."/>
            <person name="Guo H."/>
            <person name="Su D."/>
            <person name="Yu L."/>
        </authorList>
    </citation>
    <scope>NUCLEOTIDE SEQUENCE [LARGE SCALE GENOMIC DNA]</scope>
    <source>
        <strain evidence="2 3">YN2</strain>
    </source>
</reference>
<evidence type="ECO:0000313" key="3">
    <source>
        <dbReference type="Proteomes" id="UP000596427"/>
    </source>
</evidence>
<keyword evidence="3" id="KW-1185">Reference proteome</keyword>
<protein>
    <submittedName>
        <fullName evidence="2">Uncharacterized protein</fullName>
    </submittedName>
</protein>
<dbReference type="KEGG" id="xdi:EZH22_26470"/>
<accession>A0A974PMQ6</accession>
<dbReference type="EMBL" id="CP063362">
    <property type="protein sequence ID" value="QRG06448.1"/>
    <property type="molecule type" value="Genomic_DNA"/>
</dbReference>
<dbReference type="AlphaFoldDB" id="A0A974PMQ6"/>
<dbReference type="RefSeq" id="WP_203193357.1">
    <property type="nucleotide sequence ID" value="NZ_CP063362.1"/>
</dbReference>
<dbReference type="Proteomes" id="UP000596427">
    <property type="component" value="Chromosome"/>
</dbReference>
<organism evidence="2 3">
    <name type="scientific">Xanthobacter dioxanivorans</name>
    <dbReference type="NCBI Taxonomy" id="2528964"/>
    <lineage>
        <taxon>Bacteria</taxon>
        <taxon>Pseudomonadati</taxon>
        <taxon>Pseudomonadota</taxon>
        <taxon>Alphaproteobacteria</taxon>
        <taxon>Hyphomicrobiales</taxon>
        <taxon>Xanthobacteraceae</taxon>
        <taxon>Xanthobacter</taxon>
    </lineage>
</organism>
<evidence type="ECO:0000313" key="2">
    <source>
        <dbReference type="EMBL" id="QRG06448.1"/>
    </source>
</evidence>
<gene>
    <name evidence="2" type="ORF">EZH22_26470</name>
</gene>
<feature type="transmembrane region" description="Helical" evidence="1">
    <location>
        <begin position="48"/>
        <end position="69"/>
    </location>
</feature>
<proteinExistence type="predicted"/>